<dbReference type="AlphaFoldDB" id="A0A1X7DJZ2"/>
<comment type="similarity">
    <text evidence="1 3">Belongs to the short-chain dehydrogenases/reductases (SDR) family.</text>
</comment>
<dbReference type="GO" id="GO:0016616">
    <property type="term" value="F:oxidoreductase activity, acting on the CH-OH group of donors, NAD or NADP as acceptor"/>
    <property type="evidence" value="ECO:0007669"/>
    <property type="project" value="UniProtKB-ARBA"/>
</dbReference>
<evidence type="ECO:0000256" key="2">
    <source>
        <dbReference type="ARBA" id="ARBA00023002"/>
    </source>
</evidence>
<dbReference type="SUPFAM" id="SSF51735">
    <property type="entry name" value="NAD(P)-binding Rossmann-fold domains"/>
    <property type="match status" value="1"/>
</dbReference>
<sequence>MRKDYAMSNTASKTAIVTGATSGFGDAIARRLVAEGWRIVATGRRQDRLDALVEALGGPAVVHPLCFDIRDEAATRTALESLPQEFADISVLVNNAGLALGTAAAQDCDLEQWRTMIDTNVTGLVTITRLLLARLIAQRGLIVNLASVASNWPYPGGNVYGGTKAFVRQFSLGLRSDLSAQGVRVTSIEPGLAESEFTLVRTGGNKDAYDALYAGANPLQPEDIAETVRWVVSLPPHVNINSVEIMPVSQSWAPFKIHRDTPA</sequence>
<dbReference type="PROSITE" id="PS00061">
    <property type="entry name" value="ADH_SHORT"/>
    <property type="match status" value="1"/>
</dbReference>
<dbReference type="Proteomes" id="UP000192936">
    <property type="component" value="Unassembled WGS sequence"/>
</dbReference>
<organism evidence="4 5">
    <name type="scientific">Azospirillum oryzae</name>
    <dbReference type="NCBI Taxonomy" id="286727"/>
    <lineage>
        <taxon>Bacteria</taxon>
        <taxon>Pseudomonadati</taxon>
        <taxon>Pseudomonadota</taxon>
        <taxon>Alphaproteobacteria</taxon>
        <taxon>Rhodospirillales</taxon>
        <taxon>Azospirillaceae</taxon>
        <taxon>Azospirillum</taxon>
    </lineage>
</organism>
<evidence type="ECO:0000313" key="5">
    <source>
        <dbReference type="Proteomes" id="UP000192936"/>
    </source>
</evidence>
<dbReference type="Gene3D" id="3.40.50.720">
    <property type="entry name" value="NAD(P)-binding Rossmann-like Domain"/>
    <property type="match status" value="1"/>
</dbReference>
<dbReference type="PRINTS" id="PR00080">
    <property type="entry name" value="SDRFAMILY"/>
</dbReference>
<accession>A0A1X7DJZ2</accession>
<dbReference type="FunFam" id="3.40.50.720:FF:000047">
    <property type="entry name" value="NADP-dependent L-serine/L-allo-threonine dehydrogenase"/>
    <property type="match status" value="1"/>
</dbReference>
<keyword evidence="2" id="KW-0560">Oxidoreductase</keyword>
<dbReference type="PRINTS" id="PR00081">
    <property type="entry name" value="GDHRDH"/>
</dbReference>
<dbReference type="InterPro" id="IPR002347">
    <property type="entry name" value="SDR_fam"/>
</dbReference>
<dbReference type="PANTHER" id="PTHR42901">
    <property type="entry name" value="ALCOHOL DEHYDROGENASE"/>
    <property type="match status" value="1"/>
</dbReference>
<dbReference type="STRING" id="286727.SAMN02982917_0600"/>
<proteinExistence type="inferred from homology"/>
<dbReference type="EMBL" id="FXAK01000001">
    <property type="protein sequence ID" value="SMF16338.1"/>
    <property type="molecule type" value="Genomic_DNA"/>
</dbReference>
<reference evidence="4 5" key="1">
    <citation type="submission" date="2017-04" db="EMBL/GenBank/DDBJ databases">
        <authorList>
            <person name="Afonso C.L."/>
            <person name="Miller P.J."/>
            <person name="Scott M.A."/>
            <person name="Spackman E."/>
            <person name="Goraichik I."/>
            <person name="Dimitrov K.M."/>
            <person name="Suarez D.L."/>
            <person name="Swayne D.E."/>
        </authorList>
    </citation>
    <scope>NUCLEOTIDE SEQUENCE [LARGE SCALE GENOMIC DNA]</scope>
    <source>
        <strain evidence="4 5">A2P</strain>
    </source>
</reference>
<evidence type="ECO:0000256" key="1">
    <source>
        <dbReference type="ARBA" id="ARBA00006484"/>
    </source>
</evidence>
<protein>
    <submittedName>
        <fullName evidence="4">Serine 3-dehydrogenase</fullName>
    </submittedName>
</protein>
<dbReference type="Pfam" id="PF00106">
    <property type="entry name" value="adh_short"/>
    <property type="match status" value="1"/>
</dbReference>
<dbReference type="InterPro" id="IPR036291">
    <property type="entry name" value="NAD(P)-bd_dom_sf"/>
</dbReference>
<dbReference type="InterPro" id="IPR020904">
    <property type="entry name" value="Sc_DH/Rdtase_CS"/>
</dbReference>
<evidence type="ECO:0000256" key="3">
    <source>
        <dbReference type="RuleBase" id="RU000363"/>
    </source>
</evidence>
<name>A0A1X7DJZ2_9PROT</name>
<dbReference type="PANTHER" id="PTHR42901:SF1">
    <property type="entry name" value="ALCOHOL DEHYDROGENASE"/>
    <property type="match status" value="1"/>
</dbReference>
<gene>
    <name evidence="4" type="ORF">SAMN02982917_0600</name>
</gene>
<evidence type="ECO:0000313" key="4">
    <source>
        <dbReference type="EMBL" id="SMF16338.1"/>
    </source>
</evidence>